<comment type="caution">
    <text evidence="2">The sequence shown here is derived from an EMBL/GenBank/DDBJ whole genome shotgun (WGS) entry which is preliminary data.</text>
</comment>
<dbReference type="InterPro" id="IPR003598">
    <property type="entry name" value="Ig_sub2"/>
</dbReference>
<reference evidence="2 3" key="1">
    <citation type="journal article" date="2019" name="Commun. Biol.">
        <title>The bagworm genome reveals a unique fibroin gene that provides high tensile strength.</title>
        <authorList>
            <person name="Kono N."/>
            <person name="Nakamura H."/>
            <person name="Ohtoshi R."/>
            <person name="Tomita M."/>
            <person name="Numata K."/>
            <person name="Arakawa K."/>
        </authorList>
    </citation>
    <scope>NUCLEOTIDE SEQUENCE [LARGE SCALE GENOMIC DNA]</scope>
</reference>
<dbReference type="GO" id="GO:0050808">
    <property type="term" value="P:synapse organization"/>
    <property type="evidence" value="ECO:0007669"/>
    <property type="project" value="TreeGrafter"/>
</dbReference>
<dbReference type="GO" id="GO:0032589">
    <property type="term" value="C:neuron projection membrane"/>
    <property type="evidence" value="ECO:0007669"/>
    <property type="project" value="TreeGrafter"/>
</dbReference>
<dbReference type="AlphaFoldDB" id="A0A4C1Z9D1"/>
<dbReference type="SUPFAM" id="SSF48726">
    <property type="entry name" value="Immunoglobulin"/>
    <property type="match status" value="1"/>
</dbReference>
<dbReference type="STRING" id="151549.A0A4C1Z9D1"/>
<dbReference type="Pfam" id="PF13927">
    <property type="entry name" value="Ig_3"/>
    <property type="match status" value="1"/>
</dbReference>
<dbReference type="InterPro" id="IPR007110">
    <property type="entry name" value="Ig-like_dom"/>
</dbReference>
<dbReference type="PANTHER" id="PTHR23279:SF6">
    <property type="entry name" value="DEFECTIVE PROBOSCIS EXTENSION RESPONSE 7, ISOFORM F"/>
    <property type="match status" value="1"/>
</dbReference>
<keyword evidence="3" id="KW-1185">Reference proteome</keyword>
<accession>A0A4C1Z9D1</accession>
<dbReference type="InterPro" id="IPR037448">
    <property type="entry name" value="Zig-8"/>
</dbReference>
<sequence>MYESSNNDIRESSFQNVNQGYHPRRLYDVFVPPPVLSCVCSFQMSPSPPGPRPRPALQDVRSWRGCNDFQVKWRDKVPAAASIWGSQDVYVKKGSTISLTCSVNVHSSPPSSVSVLWYHGSSVVDFDSPRGGISLETEKTEGGTTSKLLVTKAALADSGNYTCVPSNAHPASVSVHVLNGEHPAAMQTSNRAASWSLAAPLSCAALTYILAAVRCR</sequence>
<evidence type="ECO:0000259" key="1">
    <source>
        <dbReference type="PROSITE" id="PS50835"/>
    </source>
</evidence>
<dbReference type="SMART" id="SM00409">
    <property type="entry name" value="IG"/>
    <property type="match status" value="1"/>
</dbReference>
<dbReference type="SMART" id="SM00408">
    <property type="entry name" value="IGc2"/>
    <property type="match status" value="1"/>
</dbReference>
<dbReference type="OrthoDB" id="6377396at2759"/>
<name>A0A4C1Z9D1_EUMVA</name>
<dbReference type="InterPro" id="IPR036179">
    <property type="entry name" value="Ig-like_dom_sf"/>
</dbReference>
<protein>
    <recommendedName>
        <fullName evidence="1">Ig-like domain-containing protein</fullName>
    </recommendedName>
</protein>
<dbReference type="PROSITE" id="PS50835">
    <property type="entry name" value="IG_LIKE"/>
    <property type="match status" value="1"/>
</dbReference>
<organism evidence="2 3">
    <name type="scientific">Eumeta variegata</name>
    <name type="common">Bagworm moth</name>
    <name type="synonym">Eumeta japonica</name>
    <dbReference type="NCBI Taxonomy" id="151549"/>
    <lineage>
        <taxon>Eukaryota</taxon>
        <taxon>Metazoa</taxon>
        <taxon>Ecdysozoa</taxon>
        <taxon>Arthropoda</taxon>
        <taxon>Hexapoda</taxon>
        <taxon>Insecta</taxon>
        <taxon>Pterygota</taxon>
        <taxon>Neoptera</taxon>
        <taxon>Endopterygota</taxon>
        <taxon>Lepidoptera</taxon>
        <taxon>Glossata</taxon>
        <taxon>Ditrysia</taxon>
        <taxon>Tineoidea</taxon>
        <taxon>Psychidae</taxon>
        <taxon>Oiketicinae</taxon>
        <taxon>Eumeta</taxon>
    </lineage>
</organism>
<dbReference type="InterPro" id="IPR013783">
    <property type="entry name" value="Ig-like_fold"/>
</dbReference>
<proteinExistence type="predicted"/>
<dbReference type="Gene3D" id="2.60.40.10">
    <property type="entry name" value="Immunoglobulins"/>
    <property type="match status" value="1"/>
</dbReference>
<dbReference type="PANTHER" id="PTHR23279">
    <property type="entry name" value="DEFECTIVE PROBOSCIS EXTENSION RESPONSE DPR -RELATED"/>
    <property type="match status" value="1"/>
</dbReference>
<evidence type="ECO:0000313" key="3">
    <source>
        <dbReference type="Proteomes" id="UP000299102"/>
    </source>
</evidence>
<dbReference type="EMBL" id="BGZK01001637">
    <property type="protein sequence ID" value="GBP83743.1"/>
    <property type="molecule type" value="Genomic_DNA"/>
</dbReference>
<evidence type="ECO:0000313" key="2">
    <source>
        <dbReference type="EMBL" id="GBP83743.1"/>
    </source>
</evidence>
<feature type="domain" description="Ig-like" evidence="1">
    <location>
        <begin position="78"/>
        <end position="174"/>
    </location>
</feature>
<dbReference type="InterPro" id="IPR003599">
    <property type="entry name" value="Ig_sub"/>
</dbReference>
<dbReference type="Proteomes" id="UP000299102">
    <property type="component" value="Unassembled WGS sequence"/>
</dbReference>
<dbReference type="FunFam" id="2.60.40.10:FF:000533">
    <property type="entry name" value="Uncharacterized protein, isoform A"/>
    <property type="match status" value="1"/>
</dbReference>
<gene>
    <name evidence="2" type="ORF">EVAR_65957_1</name>
</gene>